<organism evidence="3 4">
    <name type="scientific">Gymnopilus junonius</name>
    <name type="common">Spectacular rustgill mushroom</name>
    <name type="synonym">Gymnopilus spectabilis subsp. junonius</name>
    <dbReference type="NCBI Taxonomy" id="109634"/>
    <lineage>
        <taxon>Eukaryota</taxon>
        <taxon>Fungi</taxon>
        <taxon>Dikarya</taxon>
        <taxon>Basidiomycota</taxon>
        <taxon>Agaricomycotina</taxon>
        <taxon>Agaricomycetes</taxon>
        <taxon>Agaricomycetidae</taxon>
        <taxon>Agaricales</taxon>
        <taxon>Agaricineae</taxon>
        <taxon>Hymenogastraceae</taxon>
        <taxon>Gymnopilus</taxon>
    </lineage>
</organism>
<dbReference type="CDD" id="cd21037">
    <property type="entry name" value="MLKL_NTD"/>
    <property type="match status" value="1"/>
</dbReference>
<dbReference type="InterPro" id="IPR007111">
    <property type="entry name" value="NACHT_NTPase"/>
</dbReference>
<dbReference type="OrthoDB" id="3261813at2759"/>
<evidence type="ECO:0000259" key="2">
    <source>
        <dbReference type="Pfam" id="PF05729"/>
    </source>
</evidence>
<dbReference type="InterPro" id="IPR059179">
    <property type="entry name" value="MLKL-like_MCAfunc"/>
</dbReference>
<evidence type="ECO:0000313" key="3">
    <source>
        <dbReference type="EMBL" id="KAF8903428.1"/>
    </source>
</evidence>
<dbReference type="Proteomes" id="UP000724874">
    <property type="component" value="Unassembled WGS sequence"/>
</dbReference>
<name>A0A9P5TQE2_GYMJU</name>
<dbReference type="InterPro" id="IPR011990">
    <property type="entry name" value="TPR-like_helical_dom_sf"/>
</dbReference>
<dbReference type="Pfam" id="PF05729">
    <property type="entry name" value="NACHT"/>
    <property type="match status" value="1"/>
</dbReference>
<dbReference type="InterPro" id="IPR027417">
    <property type="entry name" value="P-loop_NTPase"/>
</dbReference>
<comment type="caution">
    <text evidence="3">The sequence shown here is derived from an EMBL/GenBank/DDBJ whole genome shotgun (WGS) entry which is preliminary data.</text>
</comment>
<dbReference type="SUPFAM" id="SSF48452">
    <property type="entry name" value="TPR-like"/>
    <property type="match status" value="2"/>
</dbReference>
<sequence>MAAELKPLRKRDKLKNFFSRSLTPQPRDSSPNVTASRPSTPNASHTSNVALSPDPRDRPVKARKAFTKGQSLQKDLAILSTSYVLQEASDLKELLQLIVLIHDNDEEDKLADVLESCARFSVQLASAPEADRVETTKSILVFGGTVEKIRKAQLSGDAGALDGLSNMVGNVISTLKPSFLRVSKAIPPEGLSRALDVAIGQAVSVLSIVKEASSLIPVPWVQPAVGLVVSMLQAVSQTRTNYNDMKEIAATAGEFVISCAVVCSESINGPSSELRRALNKFTKKLETIAQECSQLSNLGVFSRYFQQAAQAGDLQAVRMRLTNAIELFQNEALINIKLDIETLKRNIDFAALNNLPSHPLYAPNEYLENSRDDVLKDVSEWITNSKESVLWIHGAAGLGKSTVAQQLIYLLQSDDRLAGGHPQTISNIADVARKLNSAHDPLSEYMVAYIIDPIRALKYPYQLVIVIDGLDEWPNRETFLAELAHISTDSPVKFILTSRFNYSIERVLDKALIRKYPLPQASQEVIEHYFHHHFDSDDIDWRGRKPDQRKISRLATLADGLLIWAATVRSLVLNNFDGRDPHEILDQIVWSEQKVAAANGRQLEDLYRSAISSLFPPDIQPSLRDFLGATLSEIISPAIQSFHSSFLEFIQSITVEPDKYSFRPVSITDANFLLGNRCLKIFFLEFLPSFPGQKCTYSDLRGITLYCLKFWPMHLSCGTERKQLPTDSILVDCVSDAALQRWSMLFLPHVSSRFRGGLDTYRKEPKAGLLHELAITIGKEDTSTLSYHISCLEVAVRLQPNDQATWVALGQGYRKRYMEEIIVWPLELRPTPHPDRSSSLNNLAIALHSRFQQQGALNDLDEAIFLHREALELRLGPHPERFSSLSNLANRGALGDLDKAISLHLEALELCPAIHPNRSASLNSLANALHTRFRQQGALSDLDKAITFNREALALHPAPHPDPQGALSDLDEAISLHREGLGLRPAPNPNRSFSLDNLANTLRALSDLDEAIFLHREALVLRPALHPSRSLSLDNLAIALQIRFQQQGALSDLSEAISLHREALELRPAPNPNRPLSLDNLATALHTRFEQQGTLSDFEEAISLHREALHLRPASDPGRWMSLRNIANTLDTRFTQQGALSDLDEATSLYRQVLEFYYQALNNLAGALCGLSYLDEAVSLFRRALEFCPAPNPDHGMALYNLAYALLFHSEQQGGVLHFWPITHPNYPAALNNLANVLWTRFKQQGAPSDLNEAISLARKALELVPLPNPAHSVVLDTLASILQTQFEQQGVLSDLDEAVALNKQALDLRPTSHPLRFESLNRLAEALQTRFERLGVLNDLDQAISLNKEAITLCRPSQLQYGDVLQVLLKGLELQFKKDHTPELIDEIVIKYRELLELPTAPKENHSWALKNFPLALRARHELKGDQRDLDEAAEIEKENK</sequence>
<feature type="compositionally biased region" description="Polar residues" evidence="1">
    <location>
        <begin position="18"/>
        <end position="50"/>
    </location>
</feature>
<protein>
    <submittedName>
        <fullName evidence="3">Tetratricopeptide repeat-containing protein</fullName>
    </submittedName>
</protein>
<dbReference type="Gene3D" id="1.25.40.10">
    <property type="entry name" value="Tetratricopeptide repeat domain"/>
    <property type="match status" value="4"/>
</dbReference>
<dbReference type="SMART" id="SM00028">
    <property type="entry name" value="TPR"/>
    <property type="match status" value="9"/>
</dbReference>
<dbReference type="InterPro" id="IPR019734">
    <property type="entry name" value="TPR_rpt"/>
</dbReference>
<dbReference type="EMBL" id="JADNYJ010000030">
    <property type="protein sequence ID" value="KAF8903428.1"/>
    <property type="molecule type" value="Genomic_DNA"/>
</dbReference>
<proteinExistence type="predicted"/>
<accession>A0A9P5TQE2</accession>
<dbReference type="PANTHER" id="PTHR19959">
    <property type="entry name" value="KINESIN LIGHT CHAIN"/>
    <property type="match status" value="1"/>
</dbReference>
<dbReference type="Gene3D" id="3.40.50.300">
    <property type="entry name" value="P-loop containing nucleotide triphosphate hydrolases"/>
    <property type="match status" value="1"/>
</dbReference>
<gene>
    <name evidence="3" type="ORF">CPB84DRAFT_1814621</name>
</gene>
<evidence type="ECO:0000256" key="1">
    <source>
        <dbReference type="SAM" id="MobiDB-lite"/>
    </source>
</evidence>
<dbReference type="Pfam" id="PF13374">
    <property type="entry name" value="TPR_10"/>
    <property type="match status" value="5"/>
</dbReference>
<feature type="region of interest" description="Disordered" evidence="1">
    <location>
        <begin position="1"/>
        <end position="63"/>
    </location>
</feature>
<evidence type="ECO:0000313" key="4">
    <source>
        <dbReference type="Proteomes" id="UP000724874"/>
    </source>
</evidence>
<dbReference type="PANTHER" id="PTHR19959:SF119">
    <property type="entry name" value="FUNGAL LIPASE-LIKE DOMAIN-CONTAINING PROTEIN"/>
    <property type="match status" value="1"/>
</dbReference>
<feature type="domain" description="NACHT" evidence="2">
    <location>
        <begin position="389"/>
        <end position="535"/>
    </location>
</feature>
<reference evidence="3" key="1">
    <citation type="submission" date="2020-11" db="EMBL/GenBank/DDBJ databases">
        <authorList>
            <consortium name="DOE Joint Genome Institute"/>
            <person name="Ahrendt S."/>
            <person name="Riley R."/>
            <person name="Andreopoulos W."/>
            <person name="LaButti K."/>
            <person name="Pangilinan J."/>
            <person name="Ruiz-duenas F.J."/>
            <person name="Barrasa J.M."/>
            <person name="Sanchez-Garcia M."/>
            <person name="Camarero S."/>
            <person name="Miyauchi S."/>
            <person name="Serrano A."/>
            <person name="Linde D."/>
            <person name="Babiker R."/>
            <person name="Drula E."/>
            <person name="Ayuso-Fernandez I."/>
            <person name="Pacheco R."/>
            <person name="Padilla G."/>
            <person name="Ferreira P."/>
            <person name="Barriuso J."/>
            <person name="Kellner H."/>
            <person name="Castanera R."/>
            <person name="Alfaro M."/>
            <person name="Ramirez L."/>
            <person name="Pisabarro A.G."/>
            <person name="Kuo A."/>
            <person name="Tritt A."/>
            <person name="Lipzen A."/>
            <person name="He G."/>
            <person name="Yan M."/>
            <person name="Ng V."/>
            <person name="Cullen D."/>
            <person name="Martin F."/>
            <person name="Rosso M.-N."/>
            <person name="Henrissat B."/>
            <person name="Hibbett D."/>
            <person name="Martinez A.T."/>
            <person name="Grigoriev I.V."/>
        </authorList>
    </citation>
    <scope>NUCLEOTIDE SEQUENCE</scope>
    <source>
        <strain evidence="3">AH 44721</strain>
    </source>
</reference>
<keyword evidence="4" id="KW-1185">Reference proteome</keyword>
<dbReference type="SUPFAM" id="SSF52540">
    <property type="entry name" value="P-loop containing nucleoside triphosphate hydrolases"/>
    <property type="match status" value="1"/>
</dbReference>